<dbReference type="SUPFAM" id="SSF47986">
    <property type="entry name" value="DEATH domain"/>
    <property type="match status" value="1"/>
</dbReference>
<evidence type="ECO:0000313" key="4">
    <source>
        <dbReference type="Proteomes" id="UP000007110"/>
    </source>
</evidence>
<reference evidence="4" key="1">
    <citation type="submission" date="2015-02" db="EMBL/GenBank/DDBJ databases">
        <title>Genome sequencing for Strongylocentrotus purpuratus.</title>
        <authorList>
            <person name="Murali S."/>
            <person name="Liu Y."/>
            <person name="Vee V."/>
            <person name="English A."/>
            <person name="Wang M."/>
            <person name="Skinner E."/>
            <person name="Han Y."/>
            <person name="Muzny D.M."/>
            <person name="Worley K.C."/>
            <person name="Gibbs R.A."/>
        </authorList>
    </citation>
    <scope>NUCLEOTIDE SEQUENCE</scope>
</reference>
<feature type="domain" description="Death" evidence="2">
    <location>
        <begin position="25"/>
        <end position="95"/>
    </location>
</feature>
<protein>
    <recommendedName>
        <fullName evidence="2">Death domain-containing protein</fullName>
    </recommendedName>
</protein>
<dbReference type="InParanoid" id="A0A7M7NDP8"/>
<organism evidence="3 4">
    <name type="scientific">Strongylocentrotus purpuratus</name>
    <name type="common">Purple sea urchin</name>
    <dbReference type="NCBI Taxonomy" id="7668"/>
    <lineage>
        <taxon>Eukaryota</taxon>
        <taxon>Metazoa</taxon>
        <taxon>Echinodermata</taxon>
        <taxon>Eleutherozoa</taxon>
        <taxon>Echinozoa</taxon>
        <taxon>Echinoidea</taxon>
        <taxon>Euechinoidea</taxon>
        <taxon>Echinacea</taxon>
        <taxon>Camarodonta</taxon>
        <taxon>Echinidea</taxon>
        <taxon>Strongylocentrotidae</taxon>
        <taxon>Strongylocentrotus</taxon>
    </lineage>
</organism>
<evidence type="ECO:0000259" key="2">
    <source>
        <dbReference type="PROSITE" id="PS50017"/>
    </source>
</evidence>
<dbReference type="EnsemblMetazoa" id="XM_030978956">
    <property type="protein sequence ID" value="XP_030834816"/>
    <property type="gene ID" value="LOC115918079"/>
</dbReference>
<dbReference type="Proteomes" id="UP000007110">
    <property type="component" value="Unassembled WGS sequence"/>
</dbReference>
<dbReference type="KEGG" id="spu:115918079"/>
<dbReference type="InterPro" id="IPR011029">
    <property type="entry name" value="DEATH-like_dom_sf"/>
</dbReference>
<accession>A0A7M7NDP8</accession>
<feature type="region of interest" description="Disordered" evidence="1">
    <location>
        <begin position="125"/>
        <end position="164"/>
    </location>
</feature>
<proteinExistence type="predicted"/>
<dbReference type="Pfam" id="PF00531">
    <property type="entry name" value="Death"/>
    <property type="match status" value="1"/>
</dbReference>
<reference evidence="3" key="2">
    <citation type="submission" date="2021-01" db="UniProtKB">
        <authorList>
            <consortium name="EnsemblMetazoa"/>
        </authorList>
    </citation>
    <scope>IDENTIFICATION</scope>
</reference>
<name>A0A7M7NDP8_STRPU</name>
<dbReference type="Gene3D" id="1.10.533.10">
    <property type="entry name" value="Death Domain, Fas"/>
    <property type="match status" value="1"/>
</dbReference>
<dbReference type="GO" id="GO:0007165">
    <property type="term" value="P:signal transduction"/>
    <property type="evidence" value="ECO:0007669"/>
    <property type="project" value="InterPro"/>
</dbReference>
<dbReference type="PROSITE" id="PS50017">
    <property type="entry name" value="DEATH_DOMAIN"/>
    <property type="match status" value="1"/>
</dbReference>
<keyword evidence="4" id="KW-1185">Reference proteome</keyword>
<sequence length="253" mass="26894">MAGIDEKLLAKLGEEGLGNHDNVPKLGRELGFNQTQISLYIETNYSGGRVGTKGTVKLLFDWKKKTRKAEQVSTLRAALTMAGFEDLAEEYFPDSSSHPTDDSSPDLTSASSTPDLMVTATQPMPDLVSSTLPSSPNPGTAPVPDQTANPSVDPASVPSQSSGAGGMATITAKQIIFLSQSILPSCYNVFCTHLGFEFAIFDGVKSSKLNDIPAALVDILNRWAANTEGLLSDLDKALTAAGCTRLVYMYKGK</sequence>
<dbReference type="RefSeq" id="XP_030834816.1">
    <property type="nucleotide sequence ID" value="XM_030978956.1"/>
</dbReference>
<evidence type="ECO:0000313" key="3">
    <source>
        <dbReference type="EnsemblMetazoa" id="XP_030834816"/>
    </source>
</evidence>
<evidence type="ECO:0000256" key="1">
    <source>
        <dbReference type="SAM" id="MobiDB-lite"/>
    </source>
</evidence>
<dbReference type="AlphaFoldDB" id="A0A7M7NDP8"/>
<dbReference type="GeneID" id="115918079"/>
<dbReference type="CDD" id="cd01670">
    <property type="entry name" value="Death"/>
    <property type="match status" value="1"/>
</dbReference>
<feature type="region of interest" description="Disordered" evidence="1">
    <location>
        <begin position="91"/>
        <end position="113"/>
    </location>
</feature>
<dbReference type="InterPro" id="IPR000488">
    <property type="entry name" value="Death_dom"/>
</dbReference>